<evidence type="ECO:0000313" key="1">
    <source>
        <dbReference type="EMBL" id="QIA88648.1"/>
    </source>
</evidence>
<dbReference type="EMBL" id="CP040856">
    <property type="protein sequence ID" value="QIA88648.1"/>
    <property type="molecule type" value="Genomic_DNA"/>
</dbReference>
<proteinExistence type="predicted"/>
<dbReference type="AlphaFoldDB" id="A0A9X7TBA9"/>
<sequence length="174" mass="20197">MQQAANRRVYFQVSYSAAVAMDSKIRLNYSVPIRDFERARHIMFDIYGKVSRQKVIKDLYLFGLYQLAIEDNMTQADRKKFKPISSEYKLPSNVVNASITIQGFIKILGEARVNRLYPDFFKNFNHVDINSFIAHLGSDYLDRVRYGQEKPVNIDDTFFAIINGDLANIVRVQN</sequence>
<geneLocation type="plasmid" evidence="1 2">
    <name>unnamed2</name>
</geneLocation>
<protein>
    <submittedName>
        <fullName evidence="1">Uncharacterized protein</fullName>
    </submittedName>
</protein>
<accession>A0A9X7TBA9</accession>
<evidence type="ECO:0000313" key="2">
    <source>
        <dbReference type="Proteomes" id="UP000464749"/>
    </source>
</evidence>
<reference evidence="1 2" key="1">
    <citation type="submission" date="2019-06" db="EMBL/GenBank/DDBJ databases">
        <title>Whole genome sequencing of Lactobacillus johnsonii strain G2A.</title>
        <authorList>
            <person name="Conlan S."/>
            <person name="Thomas P.J."/>
            <person name="Mullikin J."/>
            <person name="Singer J."/>
            <person name="Weaver C."/>
            <person name="Segre J.A."/>
        </authorList>
    </citation>
    <scope>NUCLEOTIDE SEQUENCE [LARGE SCALE GENOMIC DNA]</scope>
    <source>
        <strain evidence="1 2">G2A</strain>
        <plasmid evidence="1 2">unnamed2</plasmid>
    </source>
</reference>
<organism evidence="1 2">
    <name type="scientific">Lactobacillus johnsonii</name>
    <dbReference type="NCBI Taxonomy" id="33959"/>
    <lineage>
        <taxon>Bacteria</taxon>
        <taxon>Bacillati</taxon>
        <taxon>Bacillota</taxon>
        <taxon>Bacilli</taxon>
        <taxon>Lactobacillales</taxon>
        <taxon>Lactobacillaceae</taxon>
        <taxon>Lactobacillus</taxon>
    </lineage>
</organism>
<gene>
    <name evidence="1" type="ORF">FEE39_10425</name>
</gene>
<dbReference type="Proteomes" id="UP000464749">
    <property type="component" value="Plasmid unnamed2"/>
</dbReference>
<name>A0A9X7TBA9_LACJH</name>
<keyword evidence="1" id="KW-0614">Plasmid</keyword>